<proteinExistence type="predicted"/>
<feature type="compositionally biased region" description="Basic and acidic residues" evidence="1">
    <location>
        <begin position="1"/>
        <end position="26"/>
    </location>
</feature>
<dbReference type="PROSITE" id="PS50011">
    <property type="entry name" value="PROTEIN_KINASE_DOM"/>
    <property type="match status" value="1"/>
</dbReference>
<name>A0A2T0Q2K3_9ACTN</name>
<feature type="compositionally biased region" description="Basic and acidic residues" evidence="1">
    <location>
        <begin position="255"/>
        <end position="265"/>
    </location>
</feature>
<evidence type="ECO:0000256" key="1">
    <source>
        <dbReference type="SAM" id="MobiDB-lite"/>
    </source>
</evidence>
<sequence length="342" mass="36382">MARIGRGGEREEPRNGDVNPDGDRLANKVTDSNVSGNLVQAHSIGELNIHGSRIVVAAQDDAPAVGWRGRAELRVGGERLLLHDPVTESLSGDGAVRRHQALAQRLSSPHGYVWLRHDAVLRPTVGETPGARALDREAALLDRLGRRTELPRIVVHRADTTGSVLALHWPERTDGGPCDTLARLLERAAGPLAIWPAQRLLTALAELAGTLARLHAHGLSHRLLEPTGIIAASGGRLLPRDLGAAAQPPAAGEGPGDHQAPEQSHRGYGVPGPATDAYRLAAIAYHLVMGVPPHPRHPLPVPTDRLPSEAGRALADALAAEPGNRPDLSELGRRLLTAYGRY</sequence>
<comment type="caution">
    <text evidence="3">The sequence shown here is derived from an EMBL/GenBank/DDBJ whole genome shotgun (WGS) entry which is preliminary data.</text>
</comment>
<evidence type="ECO:0000259" key="2">
    <source>
        <dbReference type="PROSITE" id="PS50011"/>
    </source>
</evidence>
<dbReference type="SUPFAM" id="SSF56112">
    <property type="entry name" value="Protein kinase-like (PK-like)"/>
    <property type="match status" value="1"/>
</dbReference>
<evidence type="ECO:0000313" key="3">
    <source>
        <dbReference type="EMBL" id="PRX98027.1"/>
    </source>
</evidence>
<dbReference type="InterPro" id="IPR011009">
    <property type="entry name" value="Kinase-like_dom_sf"/>
</dbReference>
<gene>
    <name evidence="3" type="ORF">CLV72_105380</name>
</gene>
<evidence type="ECO:0000313" key="4">
    <source>
        <dbReference type="Proteomes" id="UP000237846"/>
    </source>
</evidence>
<feature type="region of interest" description="Disordered" evidence="1">
    <location>
        <begin position="1"/>
        <end position="29"/>
    </location>
</feature>
<protein>
    <recommendedName>
        <fullName evidence="2">Protein kinase domain-containing protein</fullName>
    </recommendedName>
</protein>
<dbReference type="EMBL" id="PVZC01000005">
    <property type="protein sequence ID" value="PRX98027.1"/>
    <property type="molecule type" value="Genomic_DNA"/>
</dbReference>
<keyword evidence="4" id="KW-1185">Reference proteome</keyword>
<dbReference type="Gene3D" id="1.10.510.10">
    <property type="entry name" value="Transferase(Phosphotransferase) domain 1"/>
    <property type="match status" value="1"/>
</dbReference>
<feature type="domain" description="Protein kinase" evidence="2">
    <location>
        <begin position="1"/>
        <end position="342"/>
    </location>
</feature>
<dbReference type="AlphaFoldDB" id="A0A2T0Q2K3"/>
<feature type="compositionally biased region" description="Low complexity" evidence="1">
    <location>
        <begin position="243"/>
        <end position="252"/>
    </location>
</feature>
<reference evidence="3 4" key="1">
    <citation type="submission" date="2018-03" db="EMBL/GenBank/DDBJ databases">
        <title>Genomic Encyclopedia of Archaeal and Bacterial Type Strains, Phase II (KMG-II): from individual species to whole genera.</title>
        <authorList>
            <person name="Goeker M."/>
        </authorList>
    </citation>
    <scope>NUCLEOTIDE SEQUENCE [LARGE SCALE GENOMIC DNA]</scope>
    <source>
        <strain evidence="3 4">DSM 45601</strain>
    </source>
</reference>
<dbReference type="InterPro" id="IPR000719">
    <property type="entry name" value="Prot_kinase_dom"/>
</dbReference>
<dbReference type="GO" id="GO:0004672">
    <property type="term" value="F:protein kinase activity"/>
    <property type="evidence" value="ECO:0007669"/>
    <property type="project" value="InterPro"/>
</dbReference>
<feature type="region of interest" description="Disordered" evidence="1">
    <location>
        <begin position="241"/>
        <end position="271"/>
    </location>
</feature>
<dbReference type="Proteomes" id="UP000237846">
    <property type="component" value="Unassembled WGS sequence"/>
</dbReference>
<organism evidence="3 4">
    <name type="scientific">Allonocardiopsis opalescens</name>
    <dbReference type="NCBI Taxonomy" id="1144618"/>
    <lineage>
        <taxon>Bacteria</taxon>
        <taxon>Bacillati</taxon>
        <taxon>Actinomycetota</taxon>
        <taxon>Actinomycetes</taxon>
        <taxon>Streptosporangiales</taxon>
        <taxon>Allonocardiopsis</taxon>
    </lineage>
</organism>
<dbReference type="GO" id="GO:0005524">
    <property type="term" value="F:ATP binding"/>
    <property type="evidence" value="ECO:0007669"/>
    <property type="project" value="InterPro"/>
</dbReference>
<accession>A0A2T0Q2K3</accession>